<dbReference type="Proteomes" id="UP000324022">
    <property type="component" value="Unassembled WGS sequence"/>
</dbReference>
<sequence>MAPRKITKLPPPSSSSTRRPTRSTGFTNDAERRKVEKQVKTDLSELKKALNAIPTPKALAPKPLTLELVKEIAKMDAPKRTRKQSKLLVKQYTPKSDHYIGWEHAVHQGNLTLKQKLQDHSARVVATQLDLKDFFSKEYQLPKANVQPDTTGFQLVTFDGQEDTIHLVDKNGLHYASVIKKPDSPKFEEMYQEFRRLQADLPKSAGAPVESLRGDFFTFHLMLSGQDTACMDGPYFNLKFVKNYRTMIKFLRNKHVTALREYCNTRFFECFPSHASHYMDTGSSEHYRPHGAFLWAPCFPSLAINQEGQAYSLPHRDRRDYLQGLAGVFSYGDYTKLQISFTKAKVSLDFPPGALCFFPSHVLHHFNSPILPGETRGSMTMFMSSDVVKWNGLGGKVANTPEAQQAAYRQRCIDAWQLFKPLPDSD</sequence>
<evidence type="ECO:0000256" key="1">
    <source>
        <dbReference type="SAM" id="MobiDB-lite"/>
    </source>
</evidence>
<feature type="compositionally biased region" description="Basic and acidic residues" evidence="1">
    <location>
        <begin position="29"/>
        <end position="39"/>
    </location>
</feature>
<dbReference type="EMBL" id="OOIN01000016">
    <property type="protein sequence ID" value="SPO26868.1"/>
    <property type="molecule type" value="Genomic_DNA"/>
</dbReference>
<accession>A0A5C3E8S1</accession>
<dbReference type="OrthoDB" id="2550051at2759"/>
<evidence type="ECO:0000313" key="3">
    <source>
        <dbReference type="Proteomes" id="UP000324022"/>
    </source>
</evidence>
<gene>
    <name evidence="2" type="ORF">UTRI_10666</name>
</gene>
<proteinExistence type="predicted"/>
<evidence type="ECO:0000313" key="2">
    <source>
        <dbReference type="EMBL" id="SPO26868.1"/>
    </source>
</evidence>
<keyword evidence="3" id="KW-1185">Reference proteome</keyword>
<protein>
    <submittedName>
        <fullName evidence="2">Uncharacterized protein</fullName>
    </submittedName>
</protein>
<organism evidence="2 3">
    <name type="scientific">Ustilago trichophora</name>
    <dbReference type="NCBI Taxonomy" id="86804"/>
    <lineage>
        <taxon>Eukaryota</taxon>
        <taxon>Fungi</taxon>
        <taxon>Dikarya</taxon>
        <taxon>Basidiomycota</taxon>
        <taxon>Ustilaginomycotina</taxon>
        <taxon>Ustilaginomycetes</taxon>
        <taxon>Ustilaginales</taxon>
        <taxon>Ustilaginaceae</taxon>
        <taxon>Ustilago</taxon>
    </lineage>
</organism>
<feature type="region of interest" description="Disordered" evidence="1">
    <location>
        <begin position="1"/>
        <end position="39"/>
    </location>
</feature>
<reference evidence="2 3" key="1">
    <citation type="submission" date="2018-03" db="EMBL/GenBank/DDBJ databases">
        <authorList>
            <person name="Guldener U."/>
        </authorList>
    </citation>
    <scope>NUCLEOTIDE SEQUENCE [LARGE SCALE GENOMIC DNA]</scope>
    <source>
        <strain evidence="2 3">NBRC100155</strain>
    </source>
</reference>
<dbReference type="Gene3D" id="3.60.130.30">
    <property type="match status" value="1"/>
</dbReference>
<dbReference type="AlphaFoldDB" id="A0A5C3E8S1"/>
<feature type="compositionally biased region" description="Low complexity" evidence="1">
    <location>
        <begin position="14"/>
        <end position="24"/>
    </location>
</feature>
<name>A0A5C3E8S1_9BASI</name>